<evidence type="ECO:0000313" key="2">
    <source>
        <dbReference type="Proteomes" id="UP000789405"/>
    </source>
</evidence>
<gene>
    <name evidence="1" type="ORF">DERYTH_LOCUS23432</name>
</gene>
<feature type="non-terminal residue" evidence="1">
    <location>
        <position position="1"/>
    </location>
</feature>
<dbReference type="AlphaFoldDB" id="A0A9N9JZ93"/>
<dbReference type="EMBL" id="CAJVPY010035680">
    <property type="protein sequence ID" value="CAG8801294.1"/>
    <property type="molecule type" value="Genomic_DNA"/>
</dbReference>
<comment type="caution">
    <text evidence="1">The sequence shown here is derived from an EMBL/GenBank/DDBJ whole genome shotgun (WGS) entry which is preliminary data.</text>
</comment>
<keyword evidence="2" id="KW-1185">Reference proteome</keyword>
<organism evidence="1 2">
    <name type="scientific">Dentiscutata erythropus</name>
    <dbReference type="NCBI Taxonomy" id="1348616"/>
    <lineage>
        <taxon>Eukaryota</taxon>
        <taxon>Fungi</taxon>
        <taxon>Fungi incertae sedis</taxon>
        <taxon>Mucoromycota</taxon>
        <taxon>Glomeromycotina</taxon>
        <taxon>Glomeromycetes</taxon>
        <taxon>Diversisporales</taxon>
        <taxon>Gigasporaceae</taxon>
        <taxon>Dentiscutata</taxon>
    </lineage>
</organism>
<proteinExistence type="predicted"/>
<sequence>IFLNKTNTSKKYKLIDNMNSSRLIFEEVTTSKNDFEVETNKNQSFEEVITNKVQYLKK</sequence>
<dbReference type="Proteomes" id="UP000789405">
    <property type="component" value="Unassembled WGS sequence"/>
</dbReference>
<name>A0A9N9JZ93_9GLOM</name>
<evidence type="ECO:0000313" key="1">
    <source>
        <dbReference type="EMBL" id="CAG8801294.1"/>
    </source>
</evidence>
<reference evidence="1" key="1">
    <citation type="submission" date="2021-06" db="EMBL/GenBank/DDBJ databases">
        <authorList>
            <person name="Kallberg Y."/>
            <person name="Tangrot J."/>
            <person name="Rosling A."/>
        </authorList>
    </citation>
    <scope>NUCLEOTIDE SEQUENCE</scope>
    <source>
        <strain evidence="1">MA453B</strain>
    </source>
</reference>
<dbReference type="OrthoDB" id="10477086at2759"/>
<protein>
    <submittedName>
        <fullName evidence="1">24702_t:CDS:1</fullName>
    </submittedName>
</protein>
<accession>A0A9N9JZ93</accession>